<evidence type="ECO:0000313" key="1">
    <source>
        <dbReference type="EMBL" id="KAF2633840.1"/>
    </source>
</evidence>
<comment type="caution">
    <text evidence="1">The sequence shown here is derived from an EMBL/GenBank/DDBJ whole genome shotgun (WGS) entry which is preliminary data.</text>
</comment>
<dbReference type="EMBL" id="MU006701">
    <property type="protein sequence ID" value="KAF2633840.1"/>
    <property type="molecule type" value="Genomic_DNA"/>
</dbReference>
<accession>A0ACB6SHR2</accession>
<evidence type="ECO:0000313" key="2">
    <source>
        <dbReference type="Proteomes" id="UP000799754"/>
    </source>
</evidence>
<dbReference type="Proteomes" id="UP000799754">
    <property type="component" value="Unassembled WGS sequence"/>
</dbReference>
<name>A0ACB6SHR2_9PLEO</name>
<reference evidence="1" key="1">
    <citation type="journal article" date="2020" name="Stud. Mycol.">
        <title>101 Dothideomycetes genomes: a test case for predicting lifestyles and emergence of pathogens.</title>
        <authorList>
            <person name="Haridas S."/>
            <person name="Albert R."/>
            <person name="Binder M."/>
            <person name="Bloem J."/>
            <person name="Labutti K."/>
            <person name="Salamov A."/>
            <person name="Andreopoulos B."/>
            <person name="Baker S."/>
            <person name="Barry K."/>
            <person name="Bills G."/>
            <person name="Bluhm B."/>
            <person name="Cannon C."/>
            <person name="Castanera R."/>
            <person name="Culley D."/>
            <person name="Daum C."/>
            <person name="Ezra D."/>
            <person name="Gonzalez J."/>
            <person name="Henrissat B."/>
            <person name="Kuo A."/>
            <person name="Liang C."/>
            <person name="Lipzen A."/>
            <person name="Lutzoni F."/>
            <person name="Magnuson J."/>
            <person name="Mondo S."/>
            <person name="Nolan M."/>
            <person name="Ohm R."/>
            <person name="Pangilinan J."/>
            <person name="Park H.-J."/>
            <person name="Ramirez L."/>
            <person name="Alfaro M."/>
            <person name="Sun H."/>
            <person name="Tritt A."/>
            <person name="Yoshinaga Y."/>
            <person name="Zwiers L.-H."/>
            <person name="Turgeon B."/>
            <person name="Goodwin S."/>
            <person name="Spatafora J."/>
            <person name="Crous P."/>
            <person name="Grigoriev I."/>
        </authorList>
    </citation>
    <scope>NUCLEOTIDE SEQUENCE</scope>
    <source>
        <strain evidence="1">CBS 525.71</strain>
    </source>
</reference>
<gene>
    <name evidence="1" type="ORF">BU25DRAFT_329209</name>
</gene>
<proteinExistence type="predicted"/>
<keyword evidence="2" id="KW-1185">Reference proteome</keyword>
<organism evidence="1 2">
    <name type="scientific">Macroventuria anomochaeta</name>
    <dbReference type="NCBI Taxonomy" id="301207"/>
    <lineage>
        <taxon>Eukaryota</taxon>
        <taxon>Fungi</taxon>
        <taxon>Dikarya</taxon>
        <taxon>Ascomycota</taxon>
        <taxon>Pezizomycotina</taxon>
        <taxon>Dothideomycetes</taxon>
        <taxon>Pleosporomycetidae</taxon>
        <taxon>Pleosporales</taxon>
        <taxon>Pleosporineae</taxon>
        <taxon>Didymellaceae</taxon>
        <taxon>Macroventuria</taxon>
    </lineage>
</organism>
<protein>
    <submittedName>
        <fullName evidence="1">Carbohydrate-binding module family 18 protein</fullName>
    </submittedName>
</protein>
<sequence>MNPFLLVVCPAVAILSGLVSAANNIKFVNHCPYDVYSWTVGPVKSGYTGNDHEAVTIPANSVTIQGMVNGEAIGGGIFLKLRDLPEYQVAPTGNIQVEYNIEPSQNHVSYDLSAIDCDHSVGPENPSFCPLIGSGMKIHVEHANKGRCPPASCGADGVCHHTYKEHGFWEDEHNFRCDAGTDIVVEFCTEKAGPRTFNGHMEPGHPAEPQPDTKPGQQTTNGVCGKETPDEATCFGYAHGNCCSEYGWCGYSEAHCGTGCQSDFGDC</sequence>
<feature type="non-terminal residue" evidence="1">
    <location>
        <position position="267"/>
    </location>
</feature>